<feature type="chain" id="PRO_5032902934" evidence="1">
    <location>
        <begin position="28"/>
        <end position="161"/>
    </location>
</feature>
<organism evidence="2">
    <name type="scientific">Bradyrhizobium diazoefficiens</name>
    <dbReference type="NCBI Taxonomy" id="1355477"/>
    <lineage>
        <taxon>Bacteria</taxon>
        <taxon>Pseudomonadati</taxon>
        <taxon>Pseudomonadota</taxon>
        <taxon>Alphaproteobacteria</taxon>
        <taxon>Hyphomicrobiales</taxon>
        <taxon>Nitrobacteraceae</taxon>
        <taxon>Bradyrhizobium</taxon>
    </lineage>
</organism>
<name>A0A809WS94_9BRAD</name>
<gene>
    <name evidence="2" type="ORF">XF1B_04670</name>
</gene>
<proteinExistence type="predicted"/>
<keyword evidence="1" id="KW-0732">Signal</keyword>
<evidence type="ECO:0000313" key="2">
    <source>
        <dbReference type="EMBL" id="BCE17786.1"/>
    </source>
</evidence>
<evidence type="ECO:0000256" key="1">
    <source>
        <dbReference type="SAM" id="SignalP"/>
    </source>
</evidence>
<dbReference type="EMBL" id="AP023091">
    <property type="protein sequence ID" value="BCE17786.1"/>
    <property type="molecule type" value="Genomic_DNA"/>
</dbReference>
<feature type="signal peptide" evidence="1">
    <location>
        <begin position="1"/>
        <end position="27"/>
    </location>
</feature>
<accession>A0A809WS94</accession>
<sequence>MSRPEAAAKWAMAASVAFALCTSAAPAQPVRWTTFTIPATGTSVDFPASIFTEEAGKPDGQGRRFTTSDGRADLTIQSAQNISDDSPAVFLARKHPPSRIQYKRVTSRFFAVSSYKGDKVFYDRCNFSNRKIHCVLINYPAKEEHDWDGIVTRISLSLRGG</sequence>
<protein>
    <submittedName>
        <fullName evidence="2">Uncharacterized protein</fullName>
    </submittedName>
</protein>
<reference evidence="2" key="1">
    <citation type="submission" date="2020-05" db="EMBL/GenBank/DDBJ databases">
        <title>Complete genome sequence of Bradyrhizobium diazoefficiens XF1 isolated from soybean nodule.</title>
        <authorList>
            <person name="Noda R."/>
            <person name="Kakizaki K."/>
            <person name="Minamisawa K."/>
        </authorList>
    </citation>
    <scope>NUCLEOTIDE SEQUENCE</scope>
    <source>
        <strain evidence="2">XF1</strain>
    </source>
</reference>
<dbReference type="AlphaFoldDB" id="A0A809WS94"/>